<dbReference type="InParanoid" id="G2QKT9"/>
<feature type="compositionally biased region" description="Polar residues" evidence="1">
    <location>
        <begin position="673"/>
        <end position="684"/>
    </location>
</feature>
<dbReference type="VEuPathDB" id="FungiDB:MYCTH_2140421"/>
<evidence type="ECO:0000259" key="2">
    <source>
        <dbReference type="Pfam" id="PF04366"/>
    </source>
</evidence>
<feature type="compositionally biased region" description="Low complexity" evidence="1">
    <location>
        <begin position="82"/>
        <end position="92"/>
    </location>
</feature>
<feature type="region of interest" description="Disordered" evidence="1">
    <location>
        <begin position="79"/>
        <end position="98"/>
    </location>
</feature>
<feature type="compositionally biased region" description="Low complexity" evidence="1">
    <location>
        <begin position="20"/>
        <end position="54"/>
    </location>
</feature>
<dbReference type="STRING" id="573729.G2QKT9"/>
<evidence type="ECO:0000313" key="3">
    <source>
        <dbReference type="EMBL" id="AEO60571.1"/>
    </source>
</evidence>
<feature type="compositionally biased region" description="Polar residues" evidence="1">
    <location>
        <begin position="616"/>
        <end position="635"/>
    </location>
</feature>
<dbReference type="GO" id="GO:0035091">
    <property type="term" value="F:phosphatidylinositol binding"/>
    <property type="evidence" value="ECO:0007669"/>
    <property type="project" value="TreeGrafter"/>
</dbReference>
<feature type="compositionally biased region" description="Polar residues" evidence="1">
    <location>
        <begin position="411"/>
        <end position="420"/>
    </location>
</feature>
<dbReference type="AlphaFoldDB" id="G2QKT9"/>
<feature type="compositionally biased region" description="Basic and acidic residues" evidence="1">
    <location>
        <begin position="850"/>
        <end position="862"/>
    </location>
</feature>
<feature type="compositionally biased region" description="Low complexity" evidence="1">
    <location>
        <begin position="139"/>
        <end position="151"/>
    </location>
</feature>
<feature type="compositionally biased region" description="Basic and acidic residues" evidence="1">
    <location>
        <begin position="814"/>
        <end position="839"/>
    </location>
</feature>
<feature type="compositionally biased region" description="Basic and acidic residues" evidence="1">
    <location>
        <begin position="561"/>
        <end position="570"/>
    </location>
</feature>
<dbReference type="InterPro" id="IPR007461">
    <property type="entry name" value="Ysc84_actin-binding"/>
</dbReference>
<dbReference type="InterPro" id="IPR051702">
    <property type="entry name" value="SH3_domain_YSC84-like"/>
</dbReference>
<dbReference type="CDD" id="cd11524">
    <property type="entry name" value="SYLF"/>
    <property type="match status" value="1"/>
</dbReference>
<dbReference type="HOGENOM" id="CLU_009742_0_1_1"/>
<keyword evidence="4" id="KW-1185">Reference proteome</keyword>
<dbReference type="GeneID" id="11513563"/>
<feature type="compositionally biased region" description="Polar residues" evidence="1">
    <location>
        <begin position="737"/>
        <end position="759"/>
    </location>
</feature>
<protein>
    <recommendedName>
        <fullName evidence="2">Ysc84 actin-binding domain-containing protein</fullName>
    </recommendedName>
</protein>
<feature type="region of interest" description="Disordered" evidence="1">
    <location>
        <begin position="131"/>
        <end position="151"/>
    </location>
</feature>
<name>G2QKT9_THET4</name>
<feature type="compositionally biased region" description="Acidic residues" evidence="1">
    <location>
        <begin position="590"/>
        <end position="609"/>
    </location>
</feature>
<evidence type="ECO:0000313" key="4">
    <source>
        <dbReference type="Proteomes" id="UP000007322"/>
    </source>
</evidence>
<dbReference type="OMA" id="TFEFRPN"/>
<feature type="domain" description="Ysc84 actin-binding" evidence="2">
    <location>
        <begin position="208"/>
        <end position="335"/>
    </location>
</feature>
<accession>G2QKT9</accession>
<feature type="region of interest" description="Disordered" evidence="1">
    <location>
        <begin position="408"/>
        <end position="427"/>
    </location>
</feature>
<feature type="region of interest" description="Disordered" evidence="1">
    <location>
        <begin position="516"/>
        <end position="862"/>
    </location>
</feature>
<evidence type="ECO:0000256" key="1">
    <source>
        <dbReference type="SAM" id="MobiDB-lite"/>
    </source>
</evidence>
<sequence>MYRVSALLPSWDRSRQSTPGSNNNNNNNNNSSNNSNKSNSSSSSSSSNTGTSSSPLPPKTPGALDKVFGWAEKIVPASRINTSTTTTTTTTTPGARTRYGRETYWPTTLDKECDKAARIIKSFCFDGFLSQESDEPSEQSETTPAESASTTKYITKKIPPRIIQNAVGLAVFSCMRSGLWMSGSGGAGLITARKADGTWSPPSAIILHTAELAFLMGVDIYDCLLVINSVQTLELFTRPRLILGVDVSLTVGPLVAAGSKDPEIRWKEISETVLTYVKARGKHQAVQLDGSMVTERCNENERFYCAGVTILDILAGNIPKEIPQMRPLFEVIKAAEGRSDYDKAMMEWLAQQPAPGDADIESPRESLASLTSPTKVAFGIPDANDPDPFGVIGLEMAGIEIREAGTKHRPTSTQFEFQPSPSSPLYGRFSRQSMDTFVSRSNRGSCMSARTQATAMTDACTQTDVTSTADTTFSRANSDDGKDSVERLPTVVEPEEVDYTKVDASILERLKRRTMEPVAPAPPAQAVETKEMKGPGVATGTEGKSTKEAETTDVTTATEVKTMEDEKVEPVNRAVEPGAVSEESSPEATNEQDEDADDEDDEDVDEEPIICEVATASAQPPVRTSIQRPQITQVMQVKGAIVTIPKRVPPPLPARSPARVSRGSKSDFGDVSSLKSPARSSLLSIESRADDNATTPEHDHAPVTAGGSPTQVPRPSSPRHIKNSSSTCTAVAVDKTATASRPASLSIPPSTDRNASEQGHGSDDETGSQSKTASPSSTAVSATPQTTGPASPTEDDSDRDPTTPQTAETDFDTASERQADVAKEDQLREEARVGRDDCLKAVNLPPGSASEKDRENIESAAA</sequence>
<dbReference type="EMBL" id="CP003007">
    <property type="protein sequence ID" value="AEO60571.1"/>
    <property type="molecule type" value="Genomic_DNA"/>
</dbReference>
<dbReference type="PANTHER" id="PTHR15629">
    <property type="entry name" value="SH3YL1 PROTEIN"/>
    <property type="match status" value="1"/>
</dbReference>
<feature type="region of interest" description="Disordered" evidence="1">
    <location>
        <begin position="1"/>
        <end position="64"/>
    </location>
</feature>
<gene>
    <name evidence="3" type="ORF">MYCTH_2140421</name>
</gene>
<dbReference type="Pfam" id="PF04366">
    <property type="entry name" value="Ysc84"/>
    <property type="match status" value="1"/>
</dbReference>
<proteinExistence type="predicted"/>
<dbReference type="eggNOG" id="KOG1843">
    <property type="taxonomic scope" value="Eukaryota"/>
</dbReference>
<feature type="compositionally biased region" description="Basic and acidic residues" evidence="1">
    <location>
        <begin position="687"/>
        <end position="701"/>
    </location>
</feature>
<dbReference type="Proteomes" id="UP000007322">
    <property type="component" value="Chromosome 6"/>
</dbReference>
<organism evidence="3 4">
    <name type="scientific">Thermothelomyces thermophilus (strain ATCC 42464 / BCRC 31852 / DSM 1799)</name>
    <name type="common">Sporotrichum thermophile</name>
    <dbReference type="NCBI Taxonomy" id="573729"/>
    <lineage>
        <taxon>Eukaryota</taxon>
        <taxon>Fungi</taxon>
        <taxon>Dikarya</taxon>
        <taxon>Ascomycota</taxon>
        <taxon>Pezizomycotina</taxon>
        <taxon>Sordariomycetes</taxon>
        <taxon>Sordariomycetidae</taxon>
        <taxon>Sordariales</taxon>
        <taxon>Chaetomiaceae</taxon>
        <taxon>Thermothelomyces</taxon>
    </lineage>
</organism>
<dbReference type="KEGG" id="mtm:MYCTH_2140421"/>
<reference evidence="3 4" key="1">
    <citation type="journal article" date="2011" name="Nat. Biotechnol.">
        <title>Comparative genomic analysis of the thermophilic biomass-degrading fungi Myceliophthora thermophila and Thielavia terrestris.</title>
        <authorList>
            <person name="Berka R.M."/>
            <person name="Grigoriev I.V."/>
            <person name="Otillar R."/>
            <person name="Salamov A."/>
            <person name="Grimwood J."/>
            <person name="Reid I."/>
            <person name="Ishmael N."/>
            <person name="John T."/>
            <person name="Darmond C."/>
            <person name="Moisan M.-C."/>
            <person name="Henrissat B."/>
            <person name="Coutinho P.M."/>
            <person name="Lombard V."/>
            <person name="Natvig D.O."/>
            <person name="Lindquist E."/>
            <person name="Schmutz J."/>
            <person name="Lucas S."/>
            <person name="Harris P."/>
            <person name="Powlowski J."/>
            <person name="Bellemare A."/>
            <person name="Taylor D."/>
            <person name="Butler G."/>
            <person name="de Vries R.P."/>
            <person name="Allijn I.E."/>
            <person name="van den Brink J."/>
            <person name="Ushinsky S."/>
            <person name="Storms R."/>
            <person name="Powell A.J."/>
            <person name="Paulsen I.T."/>
            <person name="Elbourne L.D.H."/>
            <person name="Baker S.E."/>
            <person name="Magnuson J."/>
            <person name="LaBoissiere S."/>
            <person name="Clutterbuck A.J."/>
            <person name="Martinez D."/>
            <person name="Wogulis M."/>
            <person name="de Leon A.L."/>
            <person name="Rey M.W."/>
            <person name="Tsang A."/>
        </authorList>
    </citation>
    <scope>NUCLEOTIDE SEQUENCE [LARGE SCALE GENOMIC DNA]</scope>
    <source>
        <strain evidence="4">ATCC 42464 / BCRC 31852 / DSM 1799</strain>
    </source>
</reference>
<dbReference type="PANTHER" id="PTHR15629:SF8">
    <property type="entry name" value="DUF500 DOMAIN PROTEIN (AFU_ORTHOLOGUE AFUA_5G07310)"/>
    <property type="match status" value="1"/>
</dbReference>
<dbReference type="RefSeq" id="XP_003665816.1">
    <property type="nucleotide sequence ID" value="XM_003665768.1"/>
</dbReference>
<dbReference type="OrthoDB" id="443981at2759"/>
<feature type="compositionally biased region" description="Low complexity" evidence="1">
    <location>
        <begin position="770"/>
        <end position="787"/>
    </location>
</feature>